<evidence type="ECO:0000313" key="2">
    <source>
        <dbReference type="Proteomes" id="UP001056120"/>
    </source>
</evidence>
<organism evidence="1 2">
    <name type="scientific">Smallanthus sonchifolius</name>
    <dbReference type="NCBI Taxonomy" id="185202"/>
    <lineage>
        <taxon>Eukaryota</taxon>
        <taxon>Viridiplantae</taxon>
        <taxon>Streptophyta</taxon>
        <taxon>Embryophyta</taxon>
        <taxon>Tracheophyta</taxon>
        <taxon>Spermatophyta</taxon>
        <taxon>Magnoliopsida</taxon>
        <taxon>eudicotyledons</taxon>
        <taxon>Gunneridae</taxon>
        <taxon>Pentapetalae</taxon>
        <taxon>asterids</taxon>
        <taxon>campanulids</taxon>
        <taxon>Asterales</taxon>
        <taxon>Asteraceae</taxon>
        <taxon>Asteroideae</taxon>
        <taxon>Heliantheae alliance</taxon>
        <taxon>Millerieae</taxon>
        <taxon>Smallanthus</taxon>
    </lineage>
</organism>
<accession>A0ACB9FXU8</accession>
<gene>
    <name evidence="1" type="ORF">L1987_45817</name>
</gene>
<dbReference type="EMBL" id="CM042032">
    <property type="protein sequence ID" value="KAI3776057.1"/>
    <property type="molecule type" value="Genomic_DNA"/>
</dbReference>
<protein>
    <submittedName>
        <fullName evidence="1">Uncharacterized protein</fullName>
    </submittedName>
</protein>
<comment type="caution">
    <text evidence="1">The sequence shown here is derived from an EMBL/GenBank/DDBJ whole genome shotgun (WGS) entry which is preliminary data.</text>
</comment>
<dbReference type="Proteomes" id="UP001056120">
    <property type="component" value="Linkage Group LG15"/>
</dbReference>
<proteinExistence type="predicted"/>
<name>A0ACB9FXU8_9ASTR</name>
<reference evidence="1 2" key="2">
    <citation type="journal article" date="2022" name="Mol. Ecol. Resour.">
        <title>The genomes of chicory, endive, great burdock and yacon provide insights into Asteraceae paleo-polyploidization history and plant inulin production.</title>
        <authorList>
            <person name="Fan W."/>
            <person name="Wang S."/>
            <person name="Wang H."/>
            <person name="Wang A."/>
            <person name="Jiang F."/>
            <person name="Liu H."/>
            <person name="Zhao H."/>
            <person name="Xu D."/>
            <person name="Zhang Y."/>
        </authorList>
    </citation>
    <scope>NUCLEOTIDE SEQUENCE [LARGE SCALE GENOMIC DNA]</scope>
    <source>
        <strain evidence="2">cv. Yunnan</strain>
        <tissue evidence="1">Leaves</tissue>
    </source>
</reference>
<reference evidence="2" key="1">
    <citation type="journal article" date="2022" name="Mol. Ecol. Resour.">
        <title>The genomes of chicory, endive, great burdock and yacon provide insights into Asteraceae palaeo-polyploidization history and plant inulin production.</title>
        <authorList>
            <person name="Fan W."/>
            <person name="Wang S."/>
            <person name="Wang H."/>
            <person name="Wang A."/>
            <person name="Jiang F."/>
            <person name="Liu H."/>
            <person name="Zhao H."/>
            <person name="Xu D."/>
            <person name="Zhang Y."/>
        </authorList>
    </citation>
    <scope>NUCLEOTIDE SEQUENCE [LARGE SCALE GENOMIC DNA]</scope>
    <source>
        <strain evidence="2">cv. Yunnan</strain>
    </source>
</reference>
<sequence length="403" mass="45747">MSQQDEDYDLGIHLDDIVGHVNQAFIAEVHSEDVIDSSSFDDDSTDSGSIDEVEECIIQSDDSKFSTEELLEDNEAAWKVTEKIVELWSEANTFMADSKKVQKVVSCSKCIESDIKITRLCDDNTNLICDMKAIHTSSQTLKENENILNIRIESLKEDIKSLQIKVNDQAFHLDVAYYEYEKKINELAQSQIEERILFDDSSDEESFDSEKVEGIVKVCKVDEPVMVKRVTRDKCILTELDEVKSKVVQTSNTDIQCESSSSKGSHNERYDRVYKERRACFHCGVDGHVLRDCPDKNKGKCLENPRMGRPFVESLTRPKSGSSVVIEQEKVKLSRPHCRRRNKRLKKLLEQSVVKESGDSKEDCWQPLVCVYVAFAGKKGDNISGLGTVSNGRLSFEKVNYVV</sequence>
<evidence type="ECO:0000313" key="1">
    <source>
        <dbReference type="EMBL" id="KAI3776057.1"/>
    </source>
</evidence>
<keyword evidence="2" id="KW-1185">Reference proteome</keyword>